<proteinExistence type="predicted"/>
<accession>A0A0F5PQM8</accession>
<dbReference type="Proteomes" id="UP000010146">
    <property type="component" value="Unassembled WGS sequence"/>
</dbReference>
<reference evidence="1 2" key="1">
    <citation type="submission" date="2008-07" db="EMBL/GenBank/DDBJ databases">
        <authorList>
            <person name="Gonzalez J."/>
            <person name="Sokolova T."/>
            <person name="Ferriera S."/>
            <person name="Johnson J."/>
            <person name="Kravitz S."/>
            <person name="Beeson K."/>
            <person name="Sutton G."/>
            <person name="Rogers Y.-H."/>
            <person name="Friedman R."/>
            <person name="Frazier M."/>
            <person name="Venter J.C."/>
        </authorList>
    </citation>
    <scope>NUCLEOTIDE SEQUENCE [LARGE SCALE GENOMIC DNA]</scope>
    <source>
        <strain evidence="1 2">DSM 12653</strain>
    </source>
</reference>
<evidence type="ECO:0000313" key="2">
    <source>
        <dbReference type="Proteomes" id="UP000010146"/>
    </source>
</evidence>
<name>A0A0F5PQM8_9THEO</name>
<protein>
    <submittedName>
        <fullName evidence="1">Uncharacterized protein</fullName>
    </submittedName>
</protein>
<dbReference type="EMBL" id="ABXP02000005">
    <property type="protein sequence ID" value="KKC30905.1"/>
    <property type="molecule type" value="Genomic_DNA"/>
</dbReference>
<gene>
    <name evidence="1" type="ORF">CDSM653_00040</name>
</gene>
<reference evidence="1 2" key="2">
    <citation type="journal article" date="2015" name="BMC Genomics">
        <title>Analysis of three genomes within the thermophilic bacterial species Caldanaerobacter subterraneus with a focus on carbon monoxide dehydrogenase evolution and hydrolase diversity.</title>
        <authorList>
            <person name="Sant'Anna F.H."/>
            <person name="Lebedinsky A.V."/>
            <person name="Sokolova T.G."/>
            <person name="Robb F.T."/>
            <person name="Gonzalez J.M."/>
        </authorList>
    </citation>
    <scope>NUCLEOTIDE SEQUENCE [LARGE SCALE GENOMIC DNA]</scope>
    <source>
        <strain evidence="1 2">DSM 12653</strain>
    </source>
</reference>
<organism evidence="1 2">
    <name type="scientific">Caldanaerobacter subterraneus subsp. pacificus DSM 12653</name>
    <dbReference type="NCBI Taxonomy" id="391606"/>
    <lineage>
        <taxon>Bacteria</taxon>
        <taxon>Bacillati</taxon>
        <taxon>Bacillota</taxon>
        <taxon>Clostridia</taxon>
        <taxon>Thermoanaerobacterales</taxon>
        <taxon>Thermoanaerobacteraceae</taxon>
        <taxon>Caldanaerobacter</taxon>
    </lineage>
</organism>
<reference evidence="2" key="3">
    <citation type="submission" date="2015-02" db="EMBL/GenBank/DDBJ databases">
        <title>Genome analysis of three genomes within the thermophilic hydrogenogenic bacterial species Caldanaerobacter subterraneus.</title>
        <authorList>
            <person name="Sant'Anna F.H."/>
            <person name="Lebedinsky A."/>
            <person name="Sokolova T."/>
            <person name="Robb F.T."/>
            <person name="Gonzalez J.M."/>
        </authorList>
    </citation>
    <scope>NUCLEOTIDE SEQUENCE [LARGE SCALE GENOMIC DNA]</scope>
    <source>
        <strain evidence="2">DSM 12653</strain>
    </source>
</reference>
<evidence type="ECO:0000313" key="1">
    <source>
        <dbReference type="EMBL" id="KKC30905.1"/>
    </source>
</evidence>
<sequence>MFLFKKASGKYFAYIFNFNYLAHFNGLPSSYK</sequence>
<dbReference type="AlphaFoldDB" id="A0A0F5PQM8"/>
<comment type="caution">
    <text evidence="1">The sequence shown here is derived from an EMBL/GenBank/DDBJ whole genome shotgun (WGS) entry which is preliminary data.</text>
</comment>